<feature type="transmembrane region" description="Helical" evidence="1">
    <location>
        <begin position="112"/>
        <end position="129"/>
    </location>
</feature>
<feature type="transmembrane region" description="Helical" evidence="1">
    <location>
        <begin position="12"/>
        <end position="30"/>
    </location>
</feature>
<dbReference type="Proteomes" id="UP000177501">
    <property type="component" value="Unassembled WGS sequence"/>
</dbReference>
<feature type="transmembrane region" description="Helical" evidence="1">
    <location>
        <begin position="85"/>
        <end position="105"/>
    </location>
</feature>
<protein>
    <recommendedName>
        <fullName evidence="4">Glycosyltransferase RgtA/B/C/D-like domain-containing protein</fullName>
    </recommendedName>
</protein>
<feature type="transmembrane region" description="Helical" evidence="1">
    <location>
        <begin position="354"/>
        <end position="374"/>
    </location>
</feature>
<feature type="transmembrane region" description="Helical" evidence="1">
    <location>
        <begin position="269"/>
        <end position="290"/>
    </location>
</feature>
<evidence type="ECO:0008006" key="4">
    <source>
        <dbReference type="Google" id="ProtNLM"/>
    </source>
</evidence>
<evidence type="ECO:0000313" key="3">
    <source>
        <dbReference type="Proteomes" id="UP000177501"/>
    </source>
</evidence>
<name>A0A1F8BA22_9BACT</name>
<feature type="transmembrane region" description="Helical" evidence="1">
    <location>
        <begin position="327"/>
        <end position="347"/>
    </location>
</feature>
<evidence type="ECO:0000313" key="2">
    <source>
        <dbReference type="EMBL" id="OGM60245.1"/>
    </source>
</evidence>
<reference evidence="2 3" key="1">
    <citation type="journal article" date="2016" name="Nat. Commun.">
        <title>Thousands of microbial genomes shed light on interconnected biogeochemical processes in an aquifer system.</title>
        <authorList>
            <person name="Anantharaman K."/>
            <person name="Brown C.T."/>
            <person name="Hug L.A."/>
            <person name="Sharon I."/>
            <person name="Castelle C.J."/>
            <person name="Probst A.J."/>
            <person name="Thomas B.C."/>
            <person name="Singh A."/>
            <person name="Wilkins M.J."/>
            <person name="Karaoz U."/>
            <person name="Brodie E.L."/>
            <person name="Williams K.H."/>
            <person name="Hubbard S.S."/>
            <person name="Banfield J.F."/>
        </authorList>
    </citation>
    <scope>NUCLEOTIDE SEQUENCE [LARGE SCALE GENOMIC DNA]</scope>
</reference>
<feature type="transmembrane region" description="Helical" evidence="1">
    <location>
        <begin position="242"/>
        <end position="263"/>
    </location>
</feature>
<comment type="caution">
    <text evidence="2">The sequence shown here is derived from an EMBL/GenBank/DDBJ whole genome shotgun (WGS) entry which is preliminary data.</text>
</comment>
<keyword evidence="1" id="KW-1133">Transmembrane helix</keyword>
<dbReference type="STRING" id="1802514.A2955_01010"/>
<organism evidence="2 3">
    <name type="scientific">Candidatus Woesebacteria bacterium RIFCSPLOWO2_01_FULL_37_19</name>
    <dbReference type="NCBI Taxonomy" id="1802514"/>
    <lineage>
        <taxon>Bacteria</taxon>
        <taxon>Candidatus Woeseibacteriota</taxon>
    </lineage>
</organism>
<feature type="transmembrane region" description="Helical" evidence="1">
    <location>
        <begin position="297"/>
        <end position="315"/>
    </location>
</feature>
<feature type="transmembrane region" description="Helical" evidence="1">
    <location>
        <begin position="205"/>
        <end position="221"/>
    </location>
</feature>
<keyword evidence="1" id="KW-0472">Membrane</keyword>
<keyword evidence="1" id="KW-0812">Transmembrane</keyword>
<dbReference type="EMBL" id="MGHA01000019">
    <property type="protein sequence ID" value="OGM60245.1"/>
    <property type="molecule type" value="Genomic_DNA"/>
</dbReference>
<gene>
    <name evidence="2" type="ORF">A2955_01010</name>
</gene>
<feature type="transmembrane region" description="Helical" evidence="1">
    <location>
        <begin position="167"/>
        <end position="193"/>
    </location>
</feature>
<accession>A0A1F8BA22</accession>
<dbReference type="AlphaFoldDB" id="A0A1F8BA22"/>
<sequence length="489" mass="56987">MKSVIRKHKKHILVLVLLLVLSYPIFRITFSTSIYGDEWKIFWLGESALKTKTNIFVQTSGDLSYIFEVVTFNYLSKFFGYNGSYYYIFSYLTRIFASFSFFLFLRKVNLKNMSAFIGSLLFMVTPIGIETTDWVRNFDSYLVIPLFLMLINFCLELKNKKGSVKILLLLTVIILVNTTRSHGVFFVLLGLLSYRYIYNHSYRKLLFHTFLSVIFIYFILSQTPIFGNQTANLFQNFRFKDFIYSFFGNIGNTLIPNVNSWLIKFNSAFYLGIISFLSLLTLSLTHIFRFNRNNRSLICLSLLLSYSFMLAPLIRIPQIRADSEHRYFIFSALVTPILISIIADKLFNRKLKIIFGSAVAFLLLIFAAQSYKYLNLQNWAHSQKYTESLWSKITSQINPSEVQGNSFIVLTNPESYPKVNSTVYFGSNYHLGLLYQIWYIDRLPEVWISPSLEFNKSNIPESLFLKGRTPIIFRIHDSSVERTIPTARP</sequence>
<evidence type="ECO:0000256" key="1">
    <source>
        <dbReference type="SAM" id="Phobius"/>
    </source>
</evidence>
<proteinExistence type="predicted"/>